<accession>A0AA88XPP2</accession>
<dbReference type="Gene3D" id="3.90.215.10">
    <property type="entry name" value="Gamma Fibrinogen, chain A, domain 1"/>
    <property type="match status" value="1"/>
</dbReference>
<keyword evidence="3" id="KW-1015">Disulfide bond</keyword>
<keyword evidence="2" id="KW-0964">Secreted</keyword>
<dbReference type="PANTHER" id="PTHR47221:SF5">
    <property type="entry name" value="FIBRINOGEN C-TERMINAL DOMAIN-CONTAINING PROTEIN"/>
    <property type="match status" value="1"/>
</dbReference>
<evidence type="ECO:0000313" key="6">
    <source>
        <dbReference type="EMBL" id="KAK3089414.1"/>
    </source>
</evidence>
<protein>
    <recommendedName>
        <fullName evidence="5">Fibrinogen C-terminal domain-containing protein</fullName>
    </recommendedName>
</protein>
<evidence type="ECO:0000259" key="5">
    <source>
        <dbReference type="PROSITE" id="PS51406"/>
    </source>
</evidence>
<proteinExistence type="predicted"/>
<dbReference type="InterPro" id="IPR002181">
    <property type="entry name" value="Fibrinogen_a/b/g_C_dom"/>
</dbReference>
<name>A0AA88XPP2_PINIB</name>
<dbReference type="GO" id="GO:0005201">
    <property type="term" value="F:extracellular matrix structural constituent"/>
    <property type="evidence" value="ECO:0007669"/>
    <property type="project" value="TreeGrafter"/>
</dbReference>
<dbReference type="SUPFAM" id="SSF56496">
    <property type="entry name" value="Fibrinogen C-terminal domain-like"/>
    <property type="match status" value="1"/>
</dbReference>
<dbReference type="GO" id="GO:0030674">
    <property type="term" value="F:protein-macromolecule adaptor activity"/>
    <property type="evidence" value="ECO:0007669"/>
    <property type="project" value="TreeGrafter"/>
</dbReference>
<organism evidence="6 7">
    <name type="scientific">Pinctada imbricata</name>
    <name type="common">Atlantic pearl-oyster</name>
    <name type="synonym">Pinctada martensii</name>
    <dbReference type="NCBI Taxonomy" id="66713"/>
    <lineage>
        <taxon>Eukaryota</taxon>
        <taxon>Metazoa</taxon>
        <taxon>Spiralia</taxon>
        <taxon>Lophotrochozoa</taxon>
        <taxon>Mollusca</taxon>
        <taxon>Bivalvia</taxon>
        <taxon>Autobranchia</taxon>
        <taxon>Pteriomorphia</taxon>
        <taxon>Pterioida</taxon>
        <taxon>Pterioidea</taxon>
        <taxon>Pteriidae</taxon>
        <taxon>Pinctada</taxon>
    </lineage>
</organism>
<evidence type="ECO:0000256" key="1">
    <source>
        <dbReference type="ARBA" id="ARBA00004613"/>
    </source>
</evidence>
<comment type="caution">
    <text evidence="6">The sequence shown here is derived from an EMBL/GenBank/DDBJ whole genome shotgun (WGS) entry which is preliminary data.</text>
</comment>
<keyword evidence="7" id="KW-1185">Reference proteome</keyword>
<dbReference type="PANTHER" id="PTHR47221">
    <property type="entry name" value="FIBRINOGEN ALPHA CHAIN"/>
    <property type="match status" value="1"/>
</dbReference>
<evidence type="ECO:0000256" key="3">
    <source>
        <dbReference type="ARBA" id="ARBA00023157"/>
    </source>
</evidence>
<reference evidence="6" key="1">
    <citation type="submission" date="2019-08" db="EMBL/GenBank/DDBJ databases">
        <title>The improved chromosome-level genome for the pearl oyster Pinctada fucata martensii using PacBio sequencing and Hi-C.</title>
        <authorList>
            <person name="Zheng Z."/>
        </authorList>
    </citation>
    <scope>NUCLEOTIDE SEQUENCE</scope>
    <source>
        <strain evidence="6">ZZ-2019</strain>
        <tissue evidence="6">Adductor muscle</tissue>
    </source>
</reference>
<dbReference type="Pfam" id="PF00147">
    <property type="entry name" value="Fibrinogen_C"/>
    <property type="match status" value="1"/>
</dbReference>
<dbReference type="InterPro" id="IPR014716">
    <property type="entry name" value="Fibrinogen_a/b/g_C_1"/>
</dbReference>
<dbReference type="AlphaFoldDB" id="A0AA88XPP2"/>
<sequence length="97" mass="11039">MEKDGGGWTVIQRRMNGKVDFYRPWIDYKKGFGAVIGEHWLGNEAIHEISAHGHYEIRFDLVDFDGTKAYAKYGTFRVENEANGYRLKTSGYSGNSG</sequence>
<comment type="subcellular location">
    <subcellularLocation>
        <location evidence="1">Secreted</location>
    </subcellularLocation>
</comment>
<dbReference type="SMART" id="SM00186">
    <property type="entry name" value="FBG"/>
    <property type="match status" value="1"/>
</dbReference>
<evidence type="ECO:0000256" key="4">
    <source>
        <dbReference type="ARBA" id="ARBA00023180"/>
    </source>
</evidence>
<dbReference type="GO" id="GO:0034116">
    <property type="term" value="P:positive regulation of heterotypic cell-cell adhesion"/>
    <property type="evidence" value="ECO:0007669"/>
    <property type="project" value="TreeGrafter"/>
</dbReference>
<dbReference type="GO" id="GO:0005577">
    <property type="term" value="C:fibrinogen complex"/>
    <property type="evidence" value="ECO:0007669"/>
    <property type="project" value="TreeGrafter"/>
</dbReference>
<evidence type="ECO:0000256" key="2">
    <source>
        <dbReference type="ARBA" id="ARBA00022525"/>
    </source>
</evidence>
<keyword evidence="4" id="KW-0325">Glycoprotein</keyword>
<dbReference type="EMBL" id="VSWD01000010">
    <property type="protein sequence ID" value="KAK3089414.1"/>
    <property type="molecule type" value="Genomic_DNA"/>
</dbReference>
<dbReference type="Proteomes" id="UP001186944">
    <property type="component" value="Unassembled WGS sequence"/>
</dbReference>
<dbReference type="InterPro" id="IPR037579">
    <property type="entry name" value="FIB_ANG-like"/>
</dbReference>
<dbReference type="PROSITE" id="PS51406">
    <property type="entry name" value="FIBRINOGEN_C_2"/>
    <property type="match status" value="1"/>
</dbReference>
<gene>
    <name evidence="6" type="ORF">FSP39_003455</name>
</gene>
<evidence type="ECO:0000313" key="7">
    <source>
        <dbReference type="Proteomes" id="UP001186944"/>
    </source>
</evidence>
<feature type="domain" description="Fibrinogen C-terminal" evidence="5">
    <location>
        <begin position="1"/>
        <end position="97"/>
    </location>
</feature>
<dbReference type="InterPro" id="IPR036056">
    <property type="entry name" value="Fibrinogen-like_C"/>
</dbReference>